<reference evidence="2" key="1">
    <citation type="journal article" date="2019" name="Int. J. Syst. Evol. Microbiol.">
        <title>The Global Catalogue of Microorganisms (GCM) 10K type strain sequencing project: providing services to taxonomists for standard genome sequencing and annotation.</title>
        <authorList>
            <consortium name="The Broad Institute Genomics Platform"/>
            <consortium name="The Broad Institute Genome Sequencing Center for Infectious Disease"/>
            <person name="Wu L."/>
            <person name="Ma J."/>
        </authorList>
    </citation>
    <scope>NUCLEOTIDE SEQUENCE [LARGE SCALE GENOMIC DNA]</scope>
    <source>
        <strain evidence="2">CGMCC 1.12770</strain>
    </source>
</reference>
<name>A0ABQ1ZMJ8_9BACL</name>
<organism evidence="1 2">
    <name type="scientific">Paenibacillus silvae</name>
    <dbReference type="NCBI Taxonomy" id="1325358"/>
    <lineage>
        <taxon>Bacteria</taxon>
        <taxon>Bacillati</taxon>
        <taxon>Bacillota</taxon>
        <taxon>Bacilli</taxon>
        <taxon>Bacillales</taxon>
        <taxon>Paenibacillaceae</taxon>
        <taxon>Paenibacillus</taxon>
    </lineage>
</organism>
<sequence length="69" mass="8233">MSYPVAWHAGCVKHMMMCLIKARLVLIDRARWCITESLLIDNAVVIWDESWIEERKKLWVYKNRNVISV</sequence>
<accession>A0ABQ1ZMJ8</accession>
<dbReference type="EMBL" id="BMFU01000016">
    <property type="protein sequence ID" value="GGH70528.1"/>
    <property type="molecule type" value="Genomic_DNA"/>
</dbReference>
<protein>
    <submittedName>
        <fullName evidence="1">Uncharacterized protein</fullName>
    </submittedName>
</protein>
<evidence type="ECO:0000313" key="1">
    <source>
        <dbReference type="EMBL" id="GGH70528.1"/>
    </source>
</evidence>
<dbReference type="Proteomes" id="UP000652153">
    <property type="component" value="Unassembled WGS sequence"/>
</dbReference>
<proteinExistence type="predicted"/>
<keyword evidence="2" id="KW-1185">Reference proteome</keyword>
<evidence type="ECO:0000313" key="2">
    <source>
        <dbReference type="Proteomes" id="UP000652153"/>
    </source>
</evidence>
<gene>
    <name evidence="1" type="ORF">GCM10008014_55070</name>
</gene>
<comment type="caution">
    <text evidence="1">The sequence shown here is derived from an EMBL/GenBank/DDBJ whole genome shotgun (WGS) entry which is preliminary data.</text>
</comment>